<dbReference type="RefSeq" id="WP_086072134.1">
    <property type="nucleotide sequence ID" value="NZ_CP021109.1"/>
</dbReference>
<dbReference type="Proteomes" id="UP000194139">
    <property type="component" value="Chromosome"/>
</dbReference>
<evidence type="ECO:0000313" key="2">
    <source>
        <dbReference type="EMBL" id="ARP86297.1"/>
    </source>
</evidence>
<keyword evidence="3" id="KW-1185">Reference proteome</keyword>
<proteinExistence type="predicted"/>
<evidence type="ECO:0000313" key="3">
    <source>
        <dbReference type="Proteomes" id="UP000194139"/>
    </source>
</evidence>
<name>A0A1W6YYW7_9BORD</name>
<protein>
    <submittedName>
        <fullName evidence="2">Uncharacterized protein</fullName>
    </submittedName>
</protein>
<sequence length="125" mass="13403">MLDKSLFASAEVQEREVTLPDGGKHKLYFREASAVDFRKFVFAQRSEDEDRQAASISQLIAACVCEPDGKPALTVEQASRLKPAAANAIFSIIMEMAQPPEGNGSRLEAKIGSGTSSPSDSAAEQ</sequence>
<feature type="region of interest" description="Disordered" evidence="1">
    <location>
        <begin position="100"/>
        <end position="125"/>
    </location>
</feature>
<reference evidence="2 3" key="1">
    <citation type="submission" date="2017-05" db="EMBL/GenBank/DDBJ databases">
        <title>Complete and WGS of Bordetella genogroups.</title>
        <authorList>
            <person name="Spilker T."/>
            <person name="LiPuma J."/>
        </authorList>
    </citation>
    <scope>NUCLEOTIDE SEQUENCE [LARGE SCALE GENOMIC DNA]</scope>
    <source>
        <strain evidence="2 3">AU17164</strain>
    </source>
</reference>
<dbReference type="EMBL" id="CP021109">
    <property type="protein sequence ID" value="ARP86297.1"/>
    <property type="molecule type" value="Genomic_DNA"/>
</dbReference>
<feature type="compositionally biased region" description="Polar residues" evidence="1">
    <location>
        <begin position="113"/>
        <end position="125"/>
    </location>
</feature>
<evidence type="ECO:0000256" key="1">
    <source>
        <dbReference type="SAM" id="MobiDB-lite"/>
    </source>
</evidence>
<accession>A0A1W6YYW7</accession>
<dbReference type="AlphaFoldDB" id="A0A1W6YYW7"/>
<gene>
    <name evidence="2" type="ORF">CAL13_08870</name>
</gene>
<organism evidence="2 3">
    <name type="scientific">Bordetella genomosp. 9</name>
    <dbReference type="NCBI Taxonomy" id="1416803"/>
    <lineage>
        <taxon>Bacteria</taxon>
        <taxon>Pseudomonadati</taxon>
        <taxon>Pseudomonadota</taxon>
        <taxon>Betaproteobacteria</taxon>
        <taxon>Burkholderiales</taxon>
        <taxon>Alcaligenaceae</taxon>
        <taxon>Bordetella</taxon>
    </lineage>
</organism>